<feature type="transmembrane region" description="Helical" evidence="9">
    <location>
        <begin position="83"/>
        <end position="100"/>
    </location>
</feature>
<dbReference type="GO" id="GO:0005886">
    <property type="term" value="C:plasma membrane"/>
    <property type="evidence" value="ECO:0007669"/>
    <property type="project" value="UniProtKB-SubCell"/>
</dbReference>
<evidence type="ECO:0000313" key="11">
    <source>
        <dbReference type="EMBL" id="KYH32733.1"/>
    </source>
</evidence>
<dbReference type="AlphaFoldDB" id="A0A151AYV1"/>
<evidence type="ECO:0000256" key="7">
    <source>
        <dbReference type="ARBA" id="ARBA00023136"/>
    </source>
</evidence>
<evidence type="ECO:0000256" key="1">
    <source>
        <dbReference type="ARBA" id="ARBA00004429"/>
    </source>
</evidence>
<dbReference type="Proteomes" id="UP000075670">
    <property type="component" value="Unassembled WGS sequence"/>
</dbReference>
<keyword evidence="4" id="KW-0997">Cell inner membrane</keyword>
<comment type="caution">
    <text evidence="11">The sequence shown here is derived from an EMBL/GenBank/DDBJ whole genome shotgun (WGS) entry which is preliminary data.</text>
</comment>
<keyword evidence="6 9" id="KW-1133">Transmembrane helix</keyword>
<dbReference type="PANTHER" id="PTHR35011:SF2">
    <property type="entry name" value="2,3-DIKETO-L-GULONATE TRAP TRANSPORTER SMALL PERMEASE PROTEIN YIAM"/>
    <property type="match status" value="1"/>
</dbReference>
<evidence type="ECO:0000313" key="12">
    <source>
        <dbReference type="Proteomes" id="UP000075670"/>
    </source>
</evidence>
<accession>A0A151AYV1</accession>
<organism evidence="11 12">
    <name type="scientific">Moorella mulderi DSM 14980</name>
    <dbReference type="NCBI Taxonomy" id="1122241"/>
    <lineage>
        <taxon>Bacteria</taxon>
        <taxon>Bacillati</taxon>
        <taxon>Bacillota</taxon>
        <taxon>Clostridia</taxon>
        <taxon>Neomoorellales</taxon>
        <taxon>Neomoorellaceae</taxon>
        <taxon>Neomoorella</taxon>
    </lineage>
</organism>
<proteinExistence type="inferred from homology"/>
<dbReference type="InterPro" id="IPR007387">
    <property type="entry name" value="TRAP_DctQ"/>
</dbReference>
<evidence type="ECO:0000256" key="5">
    <source>
        <dbReference type="ARBA" id="ARBA00022692"/>
    </source>
</evidence>
<keyword evidence="5 9" id="KW-0812">Transmembrane</keyword>
<evidence type="ECO:0000256" key="2">
    <source>
        <dbReference type="ARBA" id="ARBA00022448"/>
    </source>
</evidence>
<dbReference type="Pfam" id="PF04290">
    <property type="entry name" value="DctQ"/>
    <property type="match status" value="1"/>
</dbReference>
<keyword evidence="3" id="KW-1003">Cell membrane</keyword>
<protein>
    <submittedName>
        <fullName evidence="11">2,3-diketo-L-gulonate TRAP transporter small permease protein YiaM</fullName>
    </submittedName>
</protein>
<dbReference type="OrthoDB" id="9814265at2"/>
<keyword evidence="7 9" id="KW-0472">Membrane</keyword>
<sequence length="161" mass="18309">MLKKITSIIDTIQFLLFVSFVSISFLQVFFRYVLNNSLTWAEEISRYMFIWLVFLGSALCIQRRTHIGVDLLISNFKGLPKKLVLTINDALIIGLMLILLREGLAILPTLWMQYSSALGIPMAYIYASVPVGAALMGIYSLLDIYRIWYKNETASTEGQVD</sequence>
<dbReference type="InterPro" id="IPR055348">
    <property type="entry name" value="DctQ"/>
</dbReference>
<keyword evidence="2" id="KW-0813">Transport</keyword>
<comment type="similarity">
    <text evidence="8">Belongs to the TRAP transporter small permease family.</text>
</comment>
<feature type="transmembrane region" description="Helical" evidence="9">
    <location>
        <begin position="120"/>
        <end position="142"/>
    </location>
</feature>
<feature type="transmembrane region" description="Helical" evidence="9">
    <location>
        <begin position="44"/>
        <end position="62"/>
    </location>
</feature>
<dbReference type="GO" id="GO:0015740">
    <property type="term" value="P:C4-dicarboxylate transport"/>
    <property type="evidence" value="ECO:0007669"/>
    <property type="project" value="TreeGrafter"/>
</dbReference>
<dbReference type="EMBL" id="LTBC01000003">
    <property type="protein sequence ID" value="KYH32733.1"/>
    <property type="molecule type" value="Genomic_DNA"/>
</dbReference>
<feature type="domain" description="Tripartite ATP-independent periplasmic transporters DctQ component" evidence="10">
    <location>
        <begin position="21"/>
        <end position="148"/>
    </location>
</feature>
<evidence type="ECO:0000256" key="8">
    <source>
        <dbReference type="ARBA" id="ARBA00038436"/>
    </source>
</evidence>
<comment type="subcellular location">
    <subcellularLocation>
        <location evidence="1">Cell inner membrane</location>
        <topology evidence="1">Multi-pass membrane protein</topology>
    </subcellularLocation>
</comment>
<keyword evidence="12" id="KW-1185">Reference proteome</keyword>
<name>A0A151AYV1_9FIRM</name>
<evidence type="ECO:0000256" key="6">
    <source>
        <dbReference type="ARBA" id="ARBA00022989"/>
    </source>
</evidence>
<evidence type="ECO:0000259" key="10">
    <source>
        <dbReference type="Pfam" id="PF04290"/>
    </source>
</evidence>
<dbReference type="RefSeq" id="WP_062283092.1">
    <property type="nucleotide sequence ID" value="NZ_LTBC01000003.1"/>
</dbReference>
<dbReference type="GO" id="GO:0022857">
    <property type="term" value="F:transmembrane transporter activity"/>
    <property type="evidence" value="ECO:0007669"/>
    <property type="project" value="TreeGrafter"/>
</dbReference>
<feature type="transmembrane region" description="Helical" evidence="9">
    <location>
        <begin position="12"/>
        <end position="32"/>
    </location>
</feature>
<dbReference type="PATRIC" id="fig|1122241.3.peg.1402"/>
<reference evidence="11 12" key="1">
    <citation type="submission" date="2016-02" db="EMBL/GenBank/DDBJ databases">
        <title>Genome sequence of Moorella mulderi DSM 14980.</title>
        <authorList>
            <person name="Poehlein A."/>
            <person name="Daniel R."/>
        </authorList>
    </citation>
    <scope>NUCLEOTIDE SEQUENCE [LARGE SCALE GENOMIC DNA]</scope>
    <source>
        <strain evidence="11 12">DSM 14980</strain>
    </source>
</reference>
<evidence type="ECO:0000256" key="9">
    <source>
        <dbReference type="SAM" id="Phobius"/>
    </source>
</evidence>
<evidence type="ECO:0000256" key="4">
    <source>
        <dbReference type="ARBA" id="ARBA00022519"/>
    </source>
</evidence>
<dbReference type="PANTHER" id="PTHR35011">
    <property type="entry name" value="2,3-DIKETO-L-GULONATE TRAP TRANSPORTER SMALL PERMEASE PROTEIN YIAM"/>
    <property type="match status" value="1"/>
</dbReference>
<gene>
    <name evidence="11" type="primary">yiaM_2</name>
    <name evidence="11" type="ORF">MOMUL_13350</name>
</gene>
<evidence type="ECO:0000256" key="3">
    <source>
        <dbReference type="ARBA" id="ARBA00022475"/>
    </source>
</evidence>